<organism evidence="4">
    <name type="scientific">freshwater metagenome</name>
    <dbReference type="NCBI Taxonomy" id="449393"/>
    <lineage>
        <taxon>unclassified sequences</taxon>
        <taxon>metagenomes</taxon>
        <taxon>ecological metagenomes</taxon>
    </lineage>
</organism>
<dbReference type="PANTHER" id="PTHR10584:SF167">
    <property type="entry name" value="PFKB DOMAIN PROTEIN"/>
    <property type="match status" value="1"/>
</dbReference>
<name>A0A6J6UPG3_9ZZZZ</name>
<protein>
    <submittedName>
        <fullName evidence="4">Unannotated protein</fullName>
    </submittedName>
</protein>
<sequence length="317" mass="34602">MPIPLRAMSNSLCVIGDFAWDVLIRTNNSLLKGGDSFGEVMLTPGGSAANLAVWARRCGLETHFIGKIGRDRFGQLAREDLDNELVIHHLVETEAYKTGSVAVFVDQTGERSMVSGHGADFYLIPSELPRTVITSTTHLHLTAWSFFTDPPRSASRIAAQIARQNNLTISFDPASFQMIQEMGVDQFLSWTKDLDINILFPNYDEGRVLTGFDDPEDILKALSKIYNDALIILKLDAEGALVYDGKTSTQIAPATNNLVDATGAGDSFAGAFLAHYLNSNSAVDAAKFATKVAAWVIEHLGARPATDTRLQQIIKSR</sequence>
<reference evidence="4" key="1">
    <citation type="submission" date="2020-05" db="EMBL/GenBank/DDBJ databases">
        <authorList>
            <person name="Chiriac C."/>
            <person name="Salcher M."/>
            <person name="Ghai R."/>
            <person name="Kavagutti S V."/>
        </authorList>
    </citation>
    <scope>NUCLEOTIDE SEQUENCE</scope>
</reference>
<dbReference type="Gene3D" id="3.40.1190.20">
    <property type="match status" value="1"/>
</dbReference>
<evidence type="ECO:0000256" key="2">
    <source>
        <dbReference type="ARBA" id="ARBA00022777"/>
    </source>
</evidence>
<dbReference type="Pfam" id="PF00294">
    <property type="entry name" value="PfkB"/>
    <property type="match status" value="1"/>
</dbReference>
<keyword evidence="1" id="KW-0808">Transferase</keyword>
<evidence type="ECO:0000313" key="4">
    <source>
        <dbReference type="EMBL" id="CAB4761085.1"/>
    </source>
</evidence>
<feature type="domain" description="Carbohydrate kinase PfkB" evidence="3">
    <location>
        <begin position="11"/>
        <end position="308"/>
    </location>
</feature>
<proteinExistence type="predicted"/>
<dbReference type="InterPro" id="IPR029056">
    <property type="entry name" value="Ribokinase-like"/>
</dbReference>
<evidence type="ECO:0000256" key="1">
    <source>
        <dbReference type="ARBA" id="ARBA00022679"/>
    </source>
</evidence>
<dbReference type="AlphaFoldDB" id="A0A6J6UPG3"/>
<dbReference type="GO" id="GO:0016301">
    <property type="term" value="F:kinase activity"/>
    <property type="evidence" value="ECO:0007669"/>
    <property type="project" value="UniProtKB-KW"/>
</dbReference>
<accession>A0A6J6UPG3</accession>
<evidence type="ECO:0000259" key="3">
    <source>
        <dbReference type="Pfam" id="PF00294"/>
    </source>
</evidence>
<dbReference type="InterPro" id="IPR011611">
    <property type="entry name" value="PfkB_dom"/>
</dbReference>
<keyword evidence="2" id="KW-0418">Kinase</keyword>
<dbReference type="PANTHER" id="PTHR10584">
    <property type="entry name" value="SUGAR KINASE"/>
    <property type="match status" value="1"/>
</dbReference>
<gene>
    <name evidence="4" type="ORF">UFOPK2855_00666</name>
</gene>
<dbReference type="CDD" id="cd01166">
    <property type="entry name" value="KdgK"/>
    <property type="match status" value="1"/>
</dbReference>
<dbReference type="EMBL" id="CAEZZK010000115">
    <property type="protein sequence ID" value="CAB4761085.1"/>
    <property type="molecule type" value="Genomic_DNA"/>
</dbReference>
<dbReference type="SUPFAM" id="SSF53613">
    <property type="entry name" value="Ribokinase-like"/>
    <property type="match status" value="1"/>
</dbReference>